<protein>
    <submittedName>
        <fullName evidence="1">Uncharacterized protein</fullName>
    </submittedName>
</protein>
<organism evidence="1 2">
    <name type="scientific">Lymnaea stagnalis</name>
    <name type="common">Great pond snail</name>
    <name type="synonym">Helix stagnalis</name>
    <dbReference type="NCBI Taxonomy" id="6523"/>
    <lineage>
        <taxon>Eukaryota</taxon>
        <taxon>Metazoa</taxon>
        <taxon>Spiralia</taxon>
        <taxon>Lophotrochozoa</taxon>
        <taxon>Mollusca</taxon>
        <taxon>Gastropoda</taxon>
        <taxon>Heterobranchia</taxon>
        <taxon>Euthyneura</taxon>
        <taxon>Panpulmonata</taxon>
        <taxon>Hygrophila</taxon>
        <taxon>Lymnaeoidea</taxon>
        <taxon>Lymnaeidae</taxon>
        <taxon>Lymnaea</taxon>
    </lineage>
</organism>
<name>A0AAV2HB84_LYMST</name>
<sequence length="120" mass="13629">MTIIDVNSTNIKISSDPTYFILNCTFVIPKINTDSENIEVWVTMYPNITGQDDDTKAGVTKMIDMDSEHVILKRRLRDCPKIIEENADVTFYCEGSETPRGNFSVSWFDNIYSEADAFGT</sequence>
<dbReference type="AlphaFoldDB" id="A0AAV2HB84"/>
<evidence type="ECO:0000313" key="2">
    <source>
        <dbReference type="Proteomes" id="UP001497497"/>
    </source>
</evidence>
<accession>A0AAV2HB84</accession>
<comment type="caution">
    <text evidence="1">The sequence shown here is derived from an EMBL/GenBank/DDBJ whole genome shotgun (WGS) entry which is preliminary data.</text>
</comment>
<reference evidence="1 2" key="1">
    <citation type="submission" date="2024-04" db="EMBL/GenBank/DDBJ databases">
        <authorList>
            <consortium name="Genoscope - CEA"/>
            <person name="William W."/>
        </authorList>
    </citation>
    <scope>NUCLEOTIDE SEQUENCE [LARGE SCALE GENOMIC DNA]</scope>
</reference>
<proteinExistence type="predicted"/>
<keyword evidence="2" id="KW-1185">Reference proteome</keyword>
<dbReference type="EMBL" id="CAXITT010000082">
    <property type="protein sequence ID" value="CAL1531154.1"/>
    <property type="molecule type" value="Genomic_DNA"/>
</dbReference>
<gene>
    <name evidence="1" type="ORF">GSLYS_00005249001</name>
</gene>
<feature type="non-terminal residue" evidence="1">
    <location>
        <position position="120"/>
    </location>
</feature>
<dbReference type="Proteomes" id="UP001497497">
    <property type="component" value="Unassembled WGS sequence"/>
</dbReference>
<evidence type="ECO:0000313" key="1">
    <source>
        <dbReference type="EMBL" id="CAL1531154.1"/>
    </source>
</evidence>